<accession>A0A517M520</accession>
<dbReference type="Gene3D" id="1.50.10.20">
    <property type="match status" value="1"/>
</dbReference>
<proteinExistence type="predicted"/>
<dbReference type="RefSeq" id="WP_246105787.1">
    <property type="nucleotide sequence ID" value="NZ_CP036261.1"/>
</dbReference>
<dbReference type="AlphaFoldDB" id="A0A517M520"/>
<dbReference type="Proteomes" id="UP000319557">
    <property type="component" value="Chromosome"/>
</dbReference>
<evidence type="ECO:0008006" key="3">
    <source>
        <dbReference type="Google" id="ProtNLM"/>
    </source>
</evidence>
<dbReference type="InterPro" id="IPR008930">
    <property type="entry name" value="Terpenoid_cyclase/PrenylTrfase"/>
</dbReference>
<keyword evidence="2" id="KW-1185">Reference proteome</keyword>
<reference evidence="1 2" key="1">
    <citation type="submission" date="2019-02" db="EMBL/GenBank/DDBJ databases">
        <title>Deep-cultivation of Planctomycetes and their phenomic and genomic characterization uncovers novel biology.</title>
        <authorList>
            <person name="Wiegand S."/>
            <person name="Jogler M."/>
            <person name="Boedeker C."/>
            <person name="Pinto D."/>
            <person name="Vollmers J."/>
            <person name="Rivas-Marin E."/>
            <person name="Kohn T."/>
            <person name="Peeters S.H."/>
            <person name="Heuer A."/>
            <person name="Rast P."/>
            <person name="Oberbeckmann S."/>
            <person name="Bunk B."/>
            <person name="Jeske O."/>
            <person name="Meyerdierks A."/>
            <person name="Storesund J.E."/>
            <person name="Kallscheuer N."/>
            <person name="Luecker S."/>
            <person name="Lage O.M."/>
            <person name="Pohl T."/>
            <person name="Merkel B.J."/>
            <person name="Hornburger P."/>
            <person name="Mueller R.-W."/>
            <person name="Bruemmer F."/>
            <person name="Labrenz M."/>
            <person name="Spormann A.M."/>
            <person name="Op den Camp H."/>
            <person name="Overmann J."/>
            <person name="Amann R."/>
            <person name="Jetten M.S.M."/>
            <person name="Mascher T."/>
            <person name="Medema M.H."/>
            <person name="Devos D.P."/>
            <person name="Kaster A.-K."/>
            <person name="Ovreas L."/>
            <person name="Rohde M."/>
            <person name="Galperin M.Y."/>
            <person name="Jogler C."/>
        </authorList>
    </citation>
    <scope>NUCLEOTIDE SEQUENCE [LARGE SCALE GENOMIC DNA]</scope>
    <source>
        <strain evidence="1 2">EC9</strain>
    </source>
</reference>
<evidence type="ECO:0000313" key="1">
    <source>
        <dbReference type="EMBL" id="QDS89973.1"/>
    </source>
</evidence>
<organism evidence="1 2">
    <name type="scientific">Rosistilla ulvae</name>
    <dbReference type="NCBI Taxonomy" id="1930277"/>
    <lineage>
        <taxon>Bacteria</taxon>
        <taxon>Pseudomonadati</taxon>
        <taxon>Planctomycetota</taxon>
        <taxon>Planctomycetia</taxon>
        <taxon>Pirellulales</taxon>
        <taxon>Pirellulaceae</taxon>
        <taxon>Rosistilla</taxon>
    </lineage>
</organism>
<dbReference type="EMBL" id="CP036261">
    <property type="protein sequence ID" value="QDS89973.1"/>
    <property type="molecule type" value="Genomic_DNA"/>
</dbReference>
<name>A0A517M520_9BACT</name>
<dbReference type="SUPFAM" id="SSF48239">
    <property type="entry name" value="Terpenoid cyclases/Protein prenyltransferases"/>
    <property type="match status" value="1"/>
</dbReference>
<dbReference type="CDD" id="cd00688">
    <property type="entry name" value="ISOPREN_C2_like"/>
    <property type="match status" value="1"/>
</dbReference>
<protein>
    <recommendedName>
        <fullName evidence="3">Squalene--hopene cyclase</fullName>
    </recommendedName>
</protein>
<sequence>MRVREAVRPLGNVVLWILVCCWFDGATAQEVVTFESVPEEREPITADEPMAAEFSAKQAAIYMDRAALTWQKEKNCVTCHTNMPYMFARPALASVQKDSGEVRQFFEEYRTVRWKEKGPNVNNGFWPIVVAAGLTFNDLQTTGHLSPVARDVLDILWTVQREDGGWAWPDCDYAPMEIDDHYGATVAALAIGIAPDGYSQTELAVAGLEKLRGYFENSPPKSLHHRAMLAWCSVRIDGIVSDEERATTLEQLLGNQLPDGGWSTSGFLTDWKDLLHPDAPPLDTDTSDSYGTGLVIVISRELGVPADDPRLQRGIEWLLTNQRESGKWFTRSPVNDAGNLISNTGTALAVLALQSCGKLPGWPLESQKPSR</sequence>
<gene>
    <name evidence="1" type="ORF">EC9_41750</name>
</gene>
<evidence type="ECO:0000313" key="2">
    <source>
        <dbReference type="Proteomes" id="UP000319557"/>
    </source>
</evidence>
<dbReference type="KEGG" id="ruv:EC9_41750"/>